<feature type="compositionally biased region" description="Low complexity" evidence="1">
    <location>
        <begin position="508"/>
        <end position="531"/>
    </location>
</feature>
<evidence type="ECO:0000256" key="1">
    <source>
        <dbReference type="SAM" id="MobiDB-lite"/>
    </source>
</evidence>
<feature type="compositionally biased region" description="Pro residues" evidence="1">
    <location>
        <begin position="338"/>
        <end position="348"/>
    </location>
</feature>
<sequence>MAPGPQWLMIDADRGIDQATWLRKRVELATTTKAPETSVRSVGVKIAEDFTAEFPRDVTFYDPKRKRMETSDEALERTAKRENQVLKWVCNHWAAIASSVQQPIVPVSIDLLDARAAGEGRVRARSARDFFMAANPKIAKETREELRKRDIRDPGKVQIAINTAYSEAIEHAKEANEYAQYEEDSRKDKENTAAARAERQAEAAESSMVVDRERVIADLQYTIHKYITALAAKTETSILVAFGGLDGNGKPRKWMLSSEEDGPNDILPLLTRDSVGEFHEVFDEWITARYPAVAPHARASPYMAPLSHPDAPSLPTTLSRPATPSLPSPPARATTAPGDPPSPSPASPVPSDDMISAPLHASSSPAAPAPFSKATAASPPARASPASSAPLGAVMHVPSRSVSPCSPSSVKNAEQAAALELSQPYRHDTESRVNSPPAEKLVEEQGEDLDVNRESTPPPSADCEESPAQTASGGTPDAQDHHAKAPRKRKAADAKIPEVHLLKLVMARQRATSPARRTRSSLARDAAALLSPTKTKDTQDPHRLAFKNFAKCLADQQPRCPRVCSHKASGKQLQYLRENSDDGRYFVRCQEKMCSLHNRPQYVTEALSNADLCLLRDKRAICEEERKAARKAARLEKQLARRILQGAMDEARRSLGHHRTLDSNVEEDHYNSESDSMEAEAKHELDDDGFDGDIEAIPFALHSTDSDAVETARSPVRPSRIATDGVVASRIPFWIVHAYIEDGAPALTFQFDFPPGLGIGPQQIFEPFALGHRAKIAYQSRRTNGWVFTHYDKLDFIALLLDSGEELVWVKWGVTNLPGLAAHVGPPQWPTKPAASSTSTRKATPRKVAYDPDDVIDLSD</sequence>
<comment type="caution">
    <text evidence="2">The sequence shown here is derived from an EMBL/GenBank/DDBJ whole genome shotgun (WGS) entry which is preliminary data.</text>
</comment>
<dbReference type="EMBL" id="MNAD01000883">
    <property type="protein sequence ID" value="OJT09694.1"/>
    <property type="molecule type" value="Genomic_DNA"/>
</dbReference>
<evidence type="ECO:0000313" key="3">
    <source>
        <dbReference type="EMBL" id="OJT09694.1"/>
    </source>
</evidence>
<gene>
    <name evidence="5" type="ORF">TRAPUB_10783</name>
    <name evidence="4" type="ORF">TRAPUB_13789</name>
    <name evidence="3" type="ORF">TRAPUB_13799</name>
    <name evidence="2" type="ORF">TRAPUB_14118</name>
</gene>
<organism evidence="2 6">
    <name type="scientific">Trametes pubescens</name>
    <name type="common">White-rot fungus</name>
    <dbReference type="NCBI Taxonomy" id="154538"/>
    <lineage>
        <taxon>Eukaryota</taxon>
        <taxon>Fungi</taxon>
        <taxon>Dikarya</taxon>
        <taxon>Basidiomycota</taxon>
        <taxon>Agaricomycotina</taxon>
        <taxon>Agaricomycetes</taxon>
        <taxon>Polyporales</taxon>
        <taxon>Polyporaceae</taxon>
        <taxon>Trametes</taxon>
    </lineage>
</organism>
<dbReference type="Proteomes" id="UP000184267">
    <property type="component" value="Unassembled WGS sequence"/>
</dbReference>
<dbReference type="STRING" id="154538.A0A1M2VP88"/>
<feature type="compositionally biased region" description="Acidic residues" evidence="1">
    <location>
        <begin position="851"/>
        <end position="860"/>
    </location>
</feature>
<dbReference type="EMBL" id="MNAD01000459">
    <property type="protein sequence ID" value="OJT12670.1"/>
    <property type="molecule type" value="Genomic_DNA"/>
</dbReference>
<evidence type="ECO:0000313" key="2">
    <source>
        <dbReference type="EMBL" id="OJT09415.1"/>
    </source>
</evidence>
<accession>A0A1M2VP88</accession>
<dbReference type="AlphaFoldDB" id="A0A1M2VP88"/>
<evidence type="ECO:0000313" key="6">
    <source>
        <dbReference type="Proteomes" id="UP000184267"/>
    </source>
</evidence>
<feature type="compositionally biased region" description="Low complexity" evidence="1">
    <location>
        <begin position="349"/>
        <end position="389"/>
    </location>
</feature>
<proteinExistence type="predicted"/>
<dbReference type="OrthoDB" id="2804136at2759"/>
<evidence type="ECO:0000313" key="5">
    <source>
        <dbReference type="EMBL" id="OJT12670.1"/>
    </source>
</evidence>
<feature type="region of interest" description="Disordered" evidence="1">
    <location>
        <begin position="508"/>
        <end position="539"/>
    </location>
</feature>
<dbReference type="EMBL" id="MNAD01000919">
    <property type="protein sequence ID" value="OJT09415.1"/>
    <property type="molecule type" value="Genomic_DNA"/>
</dbReference>
<evidence type="ECO:0000313" key="4">
    <source>
        <dbReference type="EMBL" id="OJT09721.1"/>
    </source>
</evidence>
<feature type="region of interest" description="Disordered" evidence="1">
    <location>
        <begin position="304"/>
        <end position="389"/>
    </location>
</feature>
<protein>
    <submittedName>
        <fullName evidence="2">Uncharacterized protein</fullName>
    </submittedName>
</protein>
<feature type="region of interest" description="Disordered" evidence="1">
    <location>
        <begin position="422"/>
        <end position="494"/>
    </location>
</feature>
<name>A0A1M2VP88_TRAPU</name>
<dbReference type="EMBL" id="MNAD01000882">
    <property type="protein sequence ID" value="OJT09721.1"/>
    <property type="molecule type" value="Genomic_DNA"/>
</dbReference>
<feature type="region of interest" description="Disordered" evidence="1">
    <location>
        <begin position="828"/>
        <end position="860"/>
    </location>
</feature>
<reference evidence="2 6" key="1">
    <citation type="submission" date="2016-10" db="EMBL/GenBank/DDBJ databases">
        <title>Genome sequence of the basidiomycete white-rot fungus Trametes pubescens.</title>
        <authorList>
            <person name="Makela M.R."/>
            <person name="Granchi Z."/>
            <person name="Peng M."/>
            <person name="De Vries R.P."/>
            <person name="Grigoriev I."/>
            <person name="Riley R."/>
            <person name="Hilden K."/>
        </authorList>
    </citation>
    <scope>NUCLEOTIDE SEQUENCE [LARGE SCALE GENOMIC DNA]</scope>
    <source>
        <strain evidence="2 6">FBCC735</strain>
    </source>
</reference>
<keyword evidence="6" id="KW-1185">Reference proteome</keyword>
<feature type="region of interest" description="Disordered" evidence="1">
    <location>
        <begin position="656"/>
        <end position="684"/>
    </location>
</feature>